<feature type="compositionally biased region" description="Polar residues" evidence="2">
    <location>
        <begin position="69"/>
        <end position="84"/>
    </location>
</feature>
<protein>
    <recommendedName>
        <fullName evidence="3">CCHC-type domain-containing protein</fullName>
    </recommendedName>
</protein>
<dbReference type="InterPro" id="IPR001878">
    <property type="entry name" value="Znf_CCHC"/>
</dbReference>
<dbReference type="PROSITE" id="PS50158">
    <property type="entry name" value="ZF_CCHC"/>
    <property type="match status" value="1"/>
</dbReference>
<accession>A0ABD3WVE8</accession>
<feature type="domain" description="CCHC-type" evidence="3">
    <location>
        <begin position="8"/>
        <end position="23"/>
    </location>
</feature>
<evidence type="ECO:0000256" key="1">
    <source>
        <dbReference type="PROSITE-ProRule" id="PRU00047"/>
    </source>
</evidence>
<organism evidence="4 5">
    <name type="scientific">Sinanodonta woodiana</name>
    <name type="common">Chinese pond mussel</name>
    <name type="synonym">Anodonta woodiana</name>
    <dbReference type="NCBI Taxonomy" id="1069815"/>
    <lineage>
        <taxon>Eukaryota</taxon>
        <taxon>Metazoa</taxon>
        <taxon>Spiralia</taxon>
        <taxon>Lophotrochozoa</taxon>
        <taxon>Mollusca</taxon>
        <taxon>Bivalvia</taxon>
        <taxon>Autobranchia</taxon>
        <taxon>Heteroconchia</taxon>
        <taxon>Palaeoheterodonta</taxon>
        <taxon>Unionida</taxon>
        <taxon>Unionoidea</taxon>
        <taxon>Unionidae</taxon>
        <taxon>Unioninae</taxon>
        <taxon>Sinanodonta</taxon>
    </lineage>
</organism>
<keyword evidence="1" id="KW-0862">Zinc</keyword>
<dbReference type="AlphaFoldDB" id="A0ABD3WVE8"/>
<evidence type="ECO:0000313" key="4">
    <source>
        <dbReference type="EMBL" id="KAL3877955.1"/>
    </source>
</evidence>
<feature type="compositionally biased region" description="Polar residues" evidence="2">
    <location>
        <begin position="91"/>
        <end position="104"/>
    </location>
</feature>
<dbReference type="SUPFAM" id="SSF57756">
    <property type="entry name" value="Retrovirus zinc finger-like domains"/>
    <property type="match status" value="1"/>
</dbReference>
<keyword evidence="1" id="KW-0479">Metal-binding</keyword>
<sequence>MKGRAPICLKCRQSGHLRKDCPEKSTASYAAVTRTPPVRRPNQAPDVSDIPVPPVPVVEEVEVLQPTIPSVTSVPEPEATTSTVIADIPSVSDTVETNSHQDSSGAEKRTELFDVDTLSWELVQRKKRMKTSNSEEEDTPMDTSQP</sequence>
<keyword evidence="1" id="KW-0863">Zinc-finger</keyword>
<feature type="region of interest" description="Disordered" evidence="2">
    <location>
        <begin position="19"/>
        <end position="53"/>
    </location>
</feature>
<feature type="region of interest" description="Disordered" evidence="2">
    <location>
        <begin position="69"/>
        <end position="146"/>
    </location>
</feature>
<dbReference type="Gene3D" id="4.10.60.10">
    <property type="entry name" value="Zinc finger, CCHC-type"/>
    <property type="match status" value="1"/>
</dbReference>
<evidence type="ECO:0000313" key="5">
    <source>
        <dbReference type="Proteomes" id="UP001634394"/>
    </source>
</evidence>
<dbReference type="InterPro" id="IPR036875">
    <property type="entry name" value="Znf_CCHC_sf"/>
</dbReference>
<gene>
    <name evidence="4" type="ORF">ACJMK2_035596</name>
</gene>
<name>A0ABD3WVE8_SINWO</name>
<dbReference type="Proteomes" id="UP001634394">
    <property type="component" value="Unassembled WGS sequence"/>
</dbReference>
<comment type="caution">
    <text evidence="4">The sequence shown here is derived from an EMBL/GenBank/DDBJ whole genome shotgun (WGS) entry which is preliminary data.</text>
</comment>
<dbReference type="SMART" id="SM00343">
    <property type="entry name" value="ZnF_C2HC"/>
    <property type="match status" value="1"/>
</dbReference>
<dbReference type="EMBL" id="JBJQND010000005">
    <property type="protein sequence ID" value="KAL3877955.1"/>
    <property type="molecule type" value="Genomic_DNA"/>
</dbReference>
<proteinExistence type="predicted"/>
<evidence type="ECO:0000259" key="3">
    <source>
        <dbReference type="PROSITE" id="PS50158"/>
    </source>
</evidence>
<keyword evidence="5" id="KW-1185">Reference proteome</keyword>
<reference evidence="4 5" key="1">
    <citation type="submission" date="2024-11" db="EMBL/GenBank/DDBJ databases">
        <title>Chromosome-level genome assembly of the freshwater bivalve Anodonta woodiana.</title>
        <authorList>
            <person name="Chen X."/>
        </authorList>
    </citation>
    <scope>NUCLEOTIDE SEQUENCE [LARGE SCALE GENOMIC DNA]</scope>
    <source>
        <strain evidence="4">MN2024</strain>
        <tissue evidence="4">Gills</tissue>
    </source>
</reference>
<dbReference type="GO" id="GO:0008270">
    <property type="term" value="F:zinc ion binding"/>
    <property type="evidence" value="ECO:0007669"/>
    <property type="project" value="UniProtKB-KW"/>
</dbReference>
<evidence type="ECO:0000256" key="2">
    <source>
        <dbReference type="SAM" id="MobiDB-lite"/>
    </source>
</evidence>